<evidence type="ECO:0000256" key="4">
    <source>
        <dbReference type="ARBA" id="ARBA00019325"/>
    </source>
</evidence>
<dbReference type="GO" id="GO:0016607">
    <property type="term" value="C:nuclear speck"/>
    <property type="evidence" value="ECO:0007669"/>
    <property type="project" value="UniProtKB-SubCell"/>
</dbReference>
<comment type="caution">
    <text evidence="10">The sequence shown here is derived from an EMBL/GenBank/DDBJ whole genome shotgun (WGS) entry which is preliminary data.</text>
</comment>
<sequence length="213" mass="22972">MSAVASSSPPTPCAVAEAERPVGDTSPASALDWSYVRLPASTTFDYFTERYYHQFSIRDCKKVKGNDCRILQHSNGLCVLCIDPAHELVQRCNSADAAVTVAKVEFFKGRTAITPDSIQVVGKKKKNALVCQNDTKLCSIVLSDGTEYTIPACVNGFVLELNATVLEHPWMVAAAPITEGYLAVINPTSKADFSLYDKVWTATGGDAAADDDD</sequence>
<evidence type="ECO:0000256" key="9">
    <source>
        <dbReference type="SAM" id="MobiDB-lite"/>
    </source>
</evidence>
<dbReference type="PANTHER" id="PTHR13651:SF0">
    <property type="entry name" value="PROTEIN ABITRAM"/>
    <property type="match status" value="1"/>
</dbReference>
<reference evidence="10 11" key="1">
    <citation type="journal article" date="2021" name="MBio">
        <title>A New Model Trypanosomatid, Novymonas esmeraldas: Genomic Perception of Its 'Candidatus Pandoraea novymonadis' Endosymbiont.</title>
        <authorList>
            <person name="Zakharova A."/>
            <person name="Saura A."/>
            <person name="Butenko A."/>
            <person name="Podesvova L."/>
            <person name="Warmusova S."/>
            <person name="Kostygov A.Y."/>
            <person name="Nenarokova A."/>
            <person name="Lukes J."/>
            <person name="Opperdoes F.R."/>
            <person name="Yurchenko V."/>
        </authorList>
    </citation>
    <scope>NUCLEOTIDE SEQUENCE [LARGE SCALE GENOMIC DNA]</scope>
    <source>
        <strain evidence="10 11">E262AT.01</strain>
    </source>
</reference>
<evidence type="ECO:0000256" key="2">
    <source>
        <dbReference type="ARBA" id="ARBA00004487"/>
    </source>
</evidence>
<evidence type="ECO:0000256" key="8">
    <source>
        <dbReference type="ARBA" id="ARBA00030786"/>
    </source>
</evidence>
<gene>
    <name evidence="10" type="ORF">NESM_000562700</name>
</gene>
<evidence type="ECO:0000256" key="6">
    <source>
        <dbReference type="ARBA" id="ARBA00023273"/>
    </source>
</evidence>
<evidence type="ECO:0000313" key="11">
    <source>
        <dbReference type="Proteomes" id="UP001430356"/>
    </source>
</evidence>
<evidence type="ECO:0000313" key="10">
    <source>
        <dbReference type="EMBL" id="KAK7196269.1"/>
    </source>
</evidence>
<keyword evidence="6" id="KW-0966">Cell projection</keyword>
<dbReference type="PANTHER" id="PTHR13651">
    <property type="entry name" value="PROTEIN ABITRAM"/>
    <property type="match status" value="1"/>
</dbReference>
<feature type="region of interest" description="Disordered" evidence="9">
    <location>
        <begin position="1"/>
        <end position="23"/>
    </location>
</feature>
<name>A0AAW0ERD0_9TRYP</name>
<protein>
    <recommendedName>
        <fullName evidence="4">Protein Abitram</fullName>
    </recommendedName>
    <alternativeName>
        <fullName evidence="7">Actin-binding transcription modulator</fullName>
    </alternativeName>
    <alternativeName>
        <fullName evidence="8">Protein Simiate</fullName>
    </alternativeName>
</protein>
<dbReference type="Gene3D" id="2.40.50.100">
    <property type="match status" value="1"/>
</dbReference>
<dbReference type="FunFam" id="2.40.50.100:FF:000048">
    <property type="entry name" value="Protein Abitram"/>
    <property type="match status" value="1"/>
</dbReference>
<organism evidence="10 11">
    <name type="scientific">Novymonas esmeraldas</name>
    <dbReference type="NCBI Taxonomy" id="1808958"/>
    <lineage>
        <taxon>Eukaryota</taxon>
        <taxon>Discoba</taxon>
        <taxon>Euglenozoa</taxon>
        <taxon>Kinetoplastea</taxon>
        <taxon>Metakinetoplastina</taxon>
        <taxon>Trypanosomatida</taxon>
        <taxon>Trypanosomatidae</taxon>
        <taxon>Novymonas</taxon>
    </lineage>
</organism>
<proteinExistence type="inferred from homology"/>
<keyword evidence="11" id="KW-1185">Reference proteome</keyword>
<comment type="subcellular location">
    <subcellularLocation>
        <location evidence="2">Cell projection</location>
        <location evidence="2">Neuron projection</location>
    </subcellularLocation>
    <subcellularLocation>
        <location evidence="1">Nucleus speckle</location>
    </subcellularLocation>
</comment>
<comment type="similarity">
    <text evidence="3">Belongs to the ABITRAM family.</text>
</comment>
<evidence type="ECO:0000256" key="7">
    <source>
        <dbReference type="ARBA" id="ARBA00030463"/>
    </source>
</evidence>
<dbReference type="InterPro" id="IPR039169">
    <property type="entry name" value="Abitram"/>
</dbReference>
<evidence type="ECO:0000256" key="5">
    <source>
        <dbReference type="ARBA" id="ARBA00023242"/>
    </source>
</evidence>
<dbReference type="SUPFAM" id="SSF51230">
    <property type="entry name" value="Single hybrid motif"/>
    <property type="match status" value="1"/>
</dbReference>
<evidence type="ECO:0000256" key="3">
    <source>
        <dbReference type="ARBA" id="ARBA00010764"/>
    </source>
</evidence>
<dbReference type="AlphaFoldDB" id="A0AAW0ERD0"/>
<dbReference type="InterPro" id="IPR011053">
    <property type="entry name" value="Single_hybrid_motif"/>
</dbReference>
<dbReference type="EMBL" id="JAECZO010000072">
    <property type="protein sequence ID" value="KAK7196269.1"/>
    <property type="molecule type" value="Genomic_DNA"/>
</dbReference>
<accession>A0AAW0ERD0</accession>
<keyword evidence="5" id="KW-0539">Nucleus</keyword>
<evidence type="ECO:0000256" key="1">
    <source>
        <dbReference type="ARBA" id="ARBA00004324"/>
    </source>
</evidence>
<dbReference type="Proteomes" id="UP001430356">
    <property type="component" value="Unassembled WGS sequence"/>
</dbReference>